<keyword evidence="2" id="KW-0812">Transmembrane</keyword>
<feature type="transmembrane region" description="Helical" evidence="2">
    <location>
        <begin position="250"/>
        <end position="272"/>
    </location>
</feature>
<feature type="compositionally biased region" description="Basic and acidic residues" evidence="1">
    <location>
        <begin position="99"/>
        <end position="111"/>
    </location>
</feature>
<feature type="compositionally biased region" description="Polar residues" evidence="1">
    <location>
        <begin position="89"/>
        <end position="98"/>
    </location>
</feature>
<proteinExistence type="predicted"/>
<dbReference type="Proteomes" id="UP000747542">
    <property type="component" value="Unassembled WGS sequence"/>
</dbReference>
<evidence type="ECO:0000313" key="3">
    <source>
        <dbReference type="EMBL" id="KAG7167487.1"/>
    </source>
</evidence>
<evidence type="ECO:0000256" key="1">
    <source>
        <dbReference type="SAM" id="MobiDB-lite"/>
    </source>
</evidence>
<reference evidence="3" key="1">
    <citation type="journal article" date="2021" name="Sci. Adv.">
        <title>The American lobster genome reveals insights on longevity, neural, and immune adaptations.</title>
        <authorList>
            <person name="Polinski J.M."/>
            <person name="Zimin A.V."/>
            <person name="Clark K.F."/>
            <person name="Kohn A.B."/>
            <person name="Sadowski N."/>
            <person name="Timp W."/>
            <person name="Ptitsyn A."/>
            <person name="Khanna P."/>
            <person name="Romanova D.Y."/>
            <person name="Williams P."/>
            <person name="Greenwood S.J."/>
            <person name="Moroz L.L."/>
            <person name="Walt D.R."/>
            <person name="Bodnar A.G."/>
        </authorList>
    </citation>
    <scope>NUCLEOTIDE SEQUENCE</scope>
    <source>
        <strain evidence="3">GMGI-L3</strain>
    </source>
</reference>
<keyword evidence="2" id="KW-1133">Transmembrane helix</keyword>
<accession>A0A8J5K0R3</accession>
<name>A0A8J5K0R3_HOMAM</name>
<comment type="caution">
    <text evidence="3">The sequence shown here is derived from an EMBL/GenBank/DDBJ whole genome shotgun (WGS) entry which is preliminary data.</text>
</comment>
<dbReference type="EMBL" id="JAHLQT010021643">
    <property type="protein sequence ID" value="KAG7167487.1"/>
    <property type="molecule type" value="Genomic_DNA"/>
</dbReference>
<evidence type="ECO:0000256" key="2">
    <source>
        <dbReference type="SAM" id="Phobius"/>
    </source>
</evidence>
<sequence>MDDMEYDAINIEKFSVPLNLGSPTTPSSDSNDKDKVRTEAQDEFVVLGIEDHRGEGKKKESDGAEGEIREESRNRDDNKSPHDGEEDSQSPGVDTSEQGLHKTPQEDDKKHGILTGEEGQQVQTGRSDDEDQVVVSRVAKSSRYTMQTIQTAEYHEDDDDSDSESSDSASTYASHMSQDSEDGYELVRTLRHYRRRRHRSSDSSTTDSRCSCESCASKSNTSFFGSEEGPPGGEATIYRRAVLWLESIKYLWGLFIYGMLAFATLFTVAAVWAMTRDTESDKQIGNKMLTWALPMLVVVVVVIIVWRAGWWLLLRKGYGKGNHTVDRRNIITFAQKRRLVYTVRGVIYAPIRPNPGGKNKPFMYDKVSYESEYDSSNYFDSDLEPDGQYRRDNTPWREIGDPVNREKRNIYTRKAWLRDVPIIWWELWTEPPRDF</sequence>
<dbReference type="AlphaFoldDB" id="A0A8J5K0R3"/>
<feature type="compositionally biased region" description="Basic and acidic residues" evidence="1">
    <location>
        <begin position="49"/>
        <end position="83"/>
    </location>
</feature>
<keyword evidence="2" id="KW-0472">Membrane</keyword>
<protein>
    <submittedName>
        <fullName evidence="3">Uncharacterized protein</fullName>
    </submittedName>
</protein>
<feature type="compositionally biased region" description="Basic and acidic residues" evidence="1">
    <location>
        <begin position="30"/>
        <end position="40"/>
    </location>
</feature>
<feature type="compositionally biased region" description="Low complexity" evidence="1">
    <location>
        <begin position="202"/>
        <end position="211"/>
    </location>
</feature>
<feature type="transmembrane region" description="Helical" evidence="2">
    <location>
        <begin position="292"/>
        <end position="313"/>
    </location>
</feature>
<organism evidence="3 4">
    <name type="scientific">Homarus americanus</name>
    <name type="common">American lobster</name>
    <dbReference type="NCBI Taxonomy" id="6706"/>
    <lineage>
        <taxon>Eukaryota</taxon>
        <taxon>Metazoa</taxon>
        <taxon>Ecdysozoa</taxon>
        <taxon>Arthropoda</taxon>
        <taxon>Crustacea</taxon>
        <taxon>Multicrustacea</taxon>
        <taxon>Malacostraca</taxon>
        <taxon>Eumalacostraca</taxon>
        <taxon>Eucarida</taxon>
        <taxon>Decapoda</taxon>
        <taxon>Pleocyemata</taxon>
        <taxon>Astacidea</taxon>
        <taxon>Nephropoidea</taxon>
        <taxon>Nephropidae</taxon>
        <taxon>Homarus</taxon>
    </lineage>
</organism>
<evidence type="ECO:0000313" key="4">
    <source>
        <dbReference type="Proteomes" id="UP000747542"/>
    </source>
</evidence>
<feature type="compositionally biased region" description="Low complexity" evidence="1">
    <location>
        <begin position="166"/>
        <end position="175"/>
    </location>
</feature>
<feature type="region of interest" description="Disordered" evidence="1">
    <location>
        <begin position="1"/>
        <end position="232"/>
    </location>
</feature>
<feature type="compositionally biased region" description="Basic residues" evidence="1">
    <location>
        <begin position="189"/>
        <end position="199"/>
    </location>
</feature>
<feature type="compositionally biased region" description="Acidic residues" evidence="1">
    <location>
        <begin position="155"/>
        <end position="165"/>
    </location>
</feature>
<keyword evidence="4" id="KW-1185">Reference proteome</keyword>
<gene>
    <name evidence="3" type="ORF">Hamer_G012951</name>
</gene>